<evidence type="ECO:0000313" key="1">
    <source>
        <dbReference type="EMBL" id="APH14290.1"/>
    </source>
</evidence>
<name>A0A1L3NDT9_CLOSG</name>
<sequence>MKSTVLTPKQLAERWQICLTKIYEDNNAGKLPHLKTNKNRFPLLAIEEMEKEVLFNKYDIKTPRERRLEKESEEWKRKYETLKNCINDALPELLKTMNL</sequence>
<protein>
    <submittedName>
        <fullName evidence="1">Uncharacterized protein</fullName>
    </submittedName>
</protein>
<dbReference type="EMBL" id="CP013243">
    <property type="protein sequence ID" value="APH14290.1"/>
    <property type="molecule type" value="Genomic_DNA"/>
</dbReference>
<organism evidence="1 2">
    <name type="scientific">Clostridium sporogenes</name>
    <dbReference type="NCBI Taxonomy" id="1509"/>
    <lineage>
        <taxon>Bacteria</taxon>
        <taxon>Bacillati</taxon>
        <taxon>Bacillota</taxon>
        <taxon>Clostridia</taxon>
        <taxon>Eubacteriales</taxon>
        <taxon>Clostridiaceae</taxon>
        <taxon>Clostridium</taxon>
    </lineage>
</organism>
<accession>A0A1L3NDT9</accession>
<reference evidence="1 2" key="1">
    <citation type="submission" date="2015-11" db="EMBL/GenBank/DDBJ databases">
        <authorList>
            <person name="Hill K.K."/>
            <person name="Shirey T.B."/>
            <person name="Raphael B."/>
            <person name="Daligault H.E."/>
            <person name="Davenport K.W."/>
            <person name="Bruce D.C."/>
            <person name="Foley B.T."/>
            <person name="Johnson S.L."/>
        </authorList>
    </citation>
    <scope>NUCLEOTIDE SEQUENCE [LARGE SCALE GENOMIC DNA]</scope>
    <source>
        <strain evidence="1 2">CDC_1632</strain>
    </source>
</reference>
<evidence type="ECO:0000313" key="2">
    <source>
        <dbReference type="Proteomes" id="UP000182204"/>
    </source>
</evidence>
<dbReference type="RefSeq" id="WP_072586707.1">
    <property type="nucleotide sequence ID" value="NZ_CP013243.1"/>
</dbReference>
<gene>
    <name evidence="1" type="ORF">NPD5_3393</name>
</gene>
<dbReference type="Proteomes" id="UP000182204">
    <property type="component" value="Chromosome"/>
</dbReference>
<proteinExistence type="predicted"/>
<dbReference type="AlphaFoldDB" id="A0A1L3NDT9"/>